<dbReference type="PANTHER" id="PTHR45677:SF8">
    <property type="entry name" value="CYSTEINE SULFINIC ACID DECARBOXYLASE"/>
    <property type="match status" value="1"/>
</dbReference>
<dbReference type="Gene3D" id="3.90.1150.170">
    <property type="match status" value="1"/>
</dbReference>
<keyword evidence="5 7" id="KW-0663">Pyridoxal phosphate</keyword>
<dbReference type="GO" id="GO:0005737">
    <property type="term" value="C:cytoplasm"/>
    <property type="evidence" value="ECO:0007669"/>
    <property type="project" value="TreeGrafter"/>
</dbReference>
<organism evidence="9 10">
    <name type="scientific">Diploptera punctata</name>
    <name type="common">Pacific beetle cockroach</name>
    <dbReference type="NCBI Taxonomy" id="6984"/>
    <lineage>
        <taxon>Eukaryota</taxon>
        <taxon>Metazoa</taxon>
        <taxon>Ecdysozoa</taxon>
        <taxon>Arthropoda</taxon>
        <taxon>Hexapoda</taxon>
        <taxon>Insecta</taxon>
        <taxon>Pterygota</taxon>
        <taxon>Neoptera</taxon>
        <taxon>Polyneoptera</taxon>
        <taxon>Dictyoptera</taxon>
        <taxon>Blattodea</taxon>
        <taxon>Blaberoidea</taxon>
        <taxon>Blaberidae</taxon>
        <taxon>Diplopterinae</taxon>
        <taxon>Diploptera</taxon>
    </lineage>
</organism>
<evidence type="ECO:0000256" key="1">
    <source>
        <dbReference type="ARBA" id="ARBA00001933"/>
    </source>
</evidence>
<dbReference type="InterPro" id="IPR015421">
    <property type="entry name" value="PyrdxlP-dep_Trfase_major"/>
</dbReference>
<evidence type="ECO:0000256" key="4">
    <source>
        <dbReference type="ARBA" id="ARBA00022793"/>
    </source>
</evidence>
<dbReference type="GO" id="GO:0016831">
    <property type="term" value="F:carboxy-lyase activity"/>
    <property type="evidence" value="ECO:0007669"/>
    <property type="project" value="UniProtKB-KW"/>
</dbReference>
<dbReference type="GO" id="GO:0030170">
    <property type="term" value="F:pyridoxal phosphate binding"/>
    <property type="evidence" value="ECO:0007669"/>
    <property type="project" value="InterPro"/>
</dbReference>
<keyword evidence="6 8" id="KW-0456">Lyase</keyword>
<evidence type="ECO:0000313" key="9">
    <source>
        <dbReference type="EMBL" id="KAJ9579584.1"/>
    </source>
</evidence>
<dbReference type="EMBL" id="JASPKZ010008385">
    <property type="protein sequence ID" value="KAJ9579584.1"/>
    <property type="molecule type" value="Genomic_DNA"/>
</dbReference>
<accession>A0AAD8E7H2</accession>
<evidence type="ECO:0000313" key="10">
    <source>
        <dbReference type="Proteomes" id="UP001233999"/>
    </source>
</evidence>
<keyword evidence="10" id="KW-1185">Reference proteome</keyword>
<dbReference type="InterPro" id="IPR002129">
    <property type="entry name" value="PyrdxlP-dep_de-COase"/>
</dbReference>
<evidence type="ECO:0000256" key="7">
    <source>
        <dbReference type="PIRSR" id="PIRSR602129-50"/>
    </source>
</evidence>
<reference evidence="9" key="2">
    <citation type="submission" date="2023-05" db="EMBL/GenBank/DDBJ databases">
        <authorList>
            <person name="Fouks B."/>
        </authorList>
    </citation>
    <scope>NUCLEOTIDE SEQUENCE</scope>
    <source>
        <strain evidence="9">Stay&amp;Tobe</strain>
        <tissue evidence="9">Testes</tissue>
    </source>
</reference>
<dbReference type="Gene3D" id="3.40.640.10">
    <property type="entry name" value="Type I PLP-dependent aspartate aminotransferase-like (Major domain)"/>
    <property type="match status" value="1"/>
</dbReference>
<dbReference type="InterPro" id="IPR015424">
    <property type="entry name" value="PyrdxlP-dep_Trfase"/>
</dbReference>
<name>A0AAD8E7H2_DIPPU</name>
<reference evidence="9" key="1">
    <citation type="journal article" date="2023" name="IScience">
        <title>Live-bearing cockroach genome reveals convergent evolutionary mechanisms linked to viviparity in insects and beyond.</title>
        <authorList>
            <person name="Fouks B."/>
            <person name="Harrison M.C."/>
            <person name="Mikhailova A.A."/>
            <person name="Marchal E."/>
            <person name="English S."/>
            <person name="Carruthers M."/>
            <person name="Jennings E.C."/>
            <person name="Chiamaka E.L."/>
            <person name="Frigard R.A."/>
            <person name="Pippel M."/>
            <person name="Attardo G.M."/>
            <person name="Benoit J.B."/>
            <person name="Bornberg-Bauer E."/>
            <person name="Tobe S.S."/>
        </authorList>
    </citation>
    <scope>NUCLEOTIDE SEQUENCE</scope>
    <source>
        <strain evidence="9">Stay&amp;Tobe</strain>
    </source>
</reference>
<dbReference type="FunFam" id="3.40.640.10:FF:000016">
    <property type="entry name" value="Glutamate decarboxylase like 1"/>
    <property type="match status" value="1"/>
</dbReference>
<feature type="non-terminal residue" evidence="9">
    <location>
        <position position="494"/>
    </location>
</feature>
<comment type="caution">
    <text evidence="9">The sequence shown here is derived from an EMBL/GenBank/DDBJ whole genome shotgun (WGS) entry which is preliminary data.</text>
</comment>
<evidence type="ECO:0000256" key="3">
    <source>
        <dbReference type="ARBA" id="ARBA00011738"/>
    </source>
</evidence>
<dbReference type="AlphaFoldDB" id="A0AAD8E7H2"/>
<dbReference type="Pfam" id="PF00282">
    <property type="entry name" value="Pyridoxal_deC"/>
    <property type="match status" value="1"/>
</dbReference>
<evidence type="ECO:0000256" key="6">
    <source>
        <dbReference type="ARBA" id="ARBA00023239"/>
    </source>
</evidence>
<evidence type="ECO:0000256" key="5">
    <source>
        <dbReference type="ARBA" id="ARBA00022898"/>
    </source>
</evidence>
<evidence type="ECO:0000256" key="8">
    <source>
        <dbReference type="RuleBase" id="RU000382"/>
    </source>
</evidence>
<dbReference type="CDD" id="cd06450">
    <property type="entry name" value="DOPA_deC_like"/>
    <property type="match status" value="1"/>
</dbReference>
<dbReference type="GO" id="GO:0019752">
    <property type="term" value="P:carboxylic acid metabolic process"/>
    <property type="evidence" value="ECO:0007669"/>
    <property type="project" value="InterPro"/>
</dbReference>
<keyword evidence="4" id="KW-0210">Decarboxylase</keyword>
<protein>
    <submittedName>
        <fullName evidence="9">Uncharacterized protein</fullName>
    </submittedName>
</protein>
<gene>
    <name evidence="9" type="ORF">L9F63_004769</name>
</gene>
<dbReference type="SUPFAM" id="SSF53383">
    <property type="entry name" value="PLP-dependent transferases"/>
    <property type="match status" value="1"/>
</dbReference>
<sequence length="494" mass="55127">MEERVRNGTSSTGSRAMILARMLQILCDEGVLDPHRNSPVVRFHHPKKLEGLLNLELGAQGLQECELLELCREAVSHSVQTCHPHFKNQLYGGTDPYGLAASYLAEALNTNIHTYEVAPVFVLVECAVLQHVLNLFGFPDGDGIFAPGGSMSNMYGMVLARYKAVPDSKTKGLSGQPTLVAFTSEDGHYSVKKGAHWLGIGTENVIPVKTDSGGCMIPSDLVCCIEKALSEGKKPFFVSATSGTTVLGAFDPLEQLADICQQYGIWLHVDACWGGTLILSKKHCHRLQGINRANSLAWNPHKMLGAPLQCALFLTQEKGLMHHCNSASASYLFQQDKFYDMSYDTGDKSIQCGRKVDAFKLWLMWKARGNQGFESLINNAMDAARYFKERIEGRPGFRLVLNEFECTNICFWFIPPSLRNMEENNDWWQKMHDVAPKIKEKLIVSGSLMISYQPLPQKGLCNFFRFVTSCHPVATLADMDYVWQEIERCGADIK</sequence>
<comment type="similarity">
    <text evidence="2 8">Belongs to the group II decarboxylase family.</text>
</comment>
<dbReference type="Proteomes" id="UP001233999">
    <property type="component" value="Unassembled WGS sequence"/>
</dbReference>
<comment type="subunit">
    <text evidence="3">Homodimer.</text>
</comment>
<feature type="modified residue" description="N6-(pyridoxal phosphate)lysine" evidence="7">
    <location>
        <position position="302"/>
    </location>
</feature>
<comment type="cofactor">
    <cofactor evidence="1 7 8">
        <name>pyridoxal 5'-phosphate</name>
        <dbReference type="ChEBI" id="CHEBI:597326"/>
    </cofactor>
</comment>
<proteinExistence type="inferred from homology"/>
<evidence type="ECO:0000256" key="2">
    <source>
        <dbReference type="ARBA" id="ARBA00009533"/>
    </source>
</evidence>
<dbReference type="PANTHER" id="PTHR45677">
    <property type="entry name" value="GLUTAMATE DECARBOXYLASE-RELATED"/>
    <property type="match status" value="1"/>
</dbReference>